<dbReference type="Gene3D" id="3.20.20.80">
    <property type="entry name" value="Glycosidases"/>
    <property type="match status" value="1"/>
</dbReference>
<evidence type="ECO:0008006" key="3">
    <source>
        <dbReference type="Google" id="ProtNLM"/>
    </source>
</evidence>
<reference evidence="1 2" key="1">
    <citation type="submission" date="2018-10" db="EMBL/GenBank/DDBJ databases">
        <authorList>
            <person name="Ekblom R."/>
            <person name="Jareborg N."/>
        </authorList>
    </citation>
    <scope>NUCLEOTIDE SEQUENCE [LARGE SCALE GENOMIC DNA]</scope>
    <source>
        <tissue evidence="1">Muscle</tissue>
    </source>
</reference>
<gene>
    <name evidence="1" type="ORF">BN2614_LOCUS1</name>
</gene>
<proteinExistence type="predicted"/>
<comment type="caution">
    <text evidence="1">The sequence shown here is derived from an EMBL/GenBank/DDBJ whole genome shotgun (WGS) entry which is preliminary data.</text>
</comment>
<dbReference type="AlphaFoldDB" id="A0A9X9PWF8"/>
<evidence type="ECO:0000313" key="2">
    <source>
        <dbReference type="Proteomes" id="UP000269945"/>
    </source>
</evidence>
<dbReference type="SUPFAM" id="SSF51445">
    <property type="entry name" value="(Trans)glycosidases"/>
    <property type="match status" value="1"/>
</dbReference>
<dbReference type="GO" id="GO:0005737">
    <property type="term" value="C:cytoplasm"/>
    <property type="evidence" value="ECO:0007669"/>
    <property type="project" value="TreeGrafter"/>
</dbReference>
<accession>A0A9X9PWF8</accession>
<sequence>MLANHLIHTLYPDSITVAEDVSGMPALCSPISQGGVGFDYRLAMAIPDKWIQLLKEFKDEDWNMGNIVYTLTNRRYLEKCIAYAESHDQALVGDKTLAFWLMDAEMYTNMSVLTPFTPVIDRGIQLHKMIRLITHALGGEGYLNFMGKYE</sequence>
<dbReference type="GO" id="GO:0003844">
    <property type="term" value="F:1,4-alpha-glucan branching enzyme activity"/>
    <property type="evidence" value="ECO:0007669"/>
    <property type="project" value="TreeGrafter"/>
</dbReference>
<protein>
    <recommendedName>
        <fullName evidence="3">1,4-alpha-glucan branching enzyme</fullName>
    </recommendedName>
</protein>
<dbReference type="PANTHER" id="PTHR43651:SF3">
    <property type="entry name" value="1,4-ALPHA-GLUCAN-BRANCHING ENZYME"/>
    <property type="match status" value="1"/>
</dbReference>
<dbReference type="PANTHER" id="PTHR43651">
    <property type="entry name" value="1,4-ALPHA-GLUCAN-BRANCHING ENZYME"/>
    <property type="match status" value="1"/>
</dbReference>
<evidence type="ECO:0000313" key="1">
    <source>
        <dbReference type="EMBL" id="VCW69701.1"/>
    </source>
</evidence>
<organism evidence="1 2">
    <name type="scientific">Gulo gulo</name>
    <name type="common">Wolverine</name>
    <name type="synonym">Gluton</name>
    <dbReference type="NCBI Taxonomy" id="48420"/>
    <lineage>
        <taxon>Eukaryota</taxon>
        <taxon>Metazoa</taxon>
        <taxon>Chordata</taxon>
        <taxon>Craniata</taxon>
        <taxon>Vertebrata</taxon>
        <taxon>Euteleostomi</taxon>
        <taxon>Mammalia</taxon>
        <taxon>Eutheria</taxon>
        <taxon>Laurasiatheria</taxon>
        <taxon>Carnivora</taxon>
        <taxon>Caniformia</taxon>
        <taxon>Musteloidea</taxon>
        <taxon>Mustelidae</taxon>
        <taxon>Guloninae</taxon>
        <taxon>Gulo</taxon>
    </lineage>
</organism>
<dbReference type="GO" id="GO:0005978">
    <property type="term" value="P:glycogen biosynthetic process"/>
    <property type="evidence" value="ECO:0007669"/>
    <property type="project" value="TreeGrafter"/>
</dbReference>
<dbReference type="EMBL" id="CYRY02005257">
    <property type="protein sequence ID" value="VCW69701.1"/>
    <property type="molecule type" value="Genomic_DNA"/>
</dbReference>
<keyword evidence="2" id="KW-1185">Reference proteome</keyword>
<dbReference type="InterPro" id="IPR017853">
    <property type="entry name" value="GH"/>
</dbReference>
<name>A0A9X9PWF8_GULGU</name>
<dbReference type="Proteomes" id="UP000269945">
    <property type="component" value="Unassembled WGS sequence"/>
</dbReference>